<evidence type="ECO:0000256" key="2">
    <source>
        <dbReference type="SAM" id="Phobius"/>
    </source>
</evidence>
<feature type="transmembrane region" description="Helical" evidence="2">
    <location>
        <begin position="34"/>
        <end position="56"/>
    </location>
</feature>
<keyword evidence="4" id="KW-1185">Reference proteome</keyword>
<evidence type="ECO:0000313" key="4">
    <source>
        <dbReference type="Proteomes" id="UP001595556"/>
    </source>
</evidence>
<feature type="transmembrane region" description="Helical" evidence="2">
    <location>
        <begin position="68"/>
        <end position="90"/>
    </location>
</feature>
<dbReference type="Gene3D" id="3.40.50.150">
    <property type="entry name" value="Vaccinia Virus protein VP39"/>
    <property type="match status" value="1"/>
</dbReference>
<keyword evidence="1" id="KW-0620">Polyamine biosynthesis</keyword>
<feature type="transmembrane region" description="Helical" evidence="2">
    <location>
        <begin position="394"/>
        <end position="411"/>
    </location>
</feature>
<feature type="transmembrane region" description="Helical" evidence="2">
    <location>
        <begin position="102"/>
        <end position="124"/>
    </location>
</feature>
<reference evidence="4" key="1">
    <citation type="journal article" date="2019" name="Int. J. Syst. Evol. Microbiol.">
        <title>The Global Catalogue of Microorganisms (GCM) 10K type strain sequencing project: providing services to taxonomists for standard genome sequencing and annotation.</title>
        <authorList>
            <consortium name="The Broad Institute Genomics Platform"/>
            <consortium name="The Broad Institute Genome Sequencing Center for Infectious Disease"/>
            <person name="Wu L."/>
            <person name="Ma J."/>
        </authorList>
    </citation>
    <scope>NUCLEOTIDE SEQUENCE [LARGE SCALE GENOMIC DNA]</scope>
    <source>
        <strain evidence="4">KCTC 52168</strain>
    </source>
</reference>
<feature type="transmembrane region" description="Helical" evidence="2">
    <location>
        <begin position="423"/>
        <end position="443"/>
    </location>
</feature>
<protein>
    <submittedName>
        <fullName evidence="3">Spermidine synthase</fullName>
    </submittedName>
</protein>
<feature type="transmembrane region" description="Helical" evidence="2">
    <location>
        <begin position="224"/>
        <end position="245"/>
    </location>
</feature>
<feature type="transmembrane region" description="Helical" evidence="2">
    <location>
        <begin position="251"/>
        <end position="269"/>
    </location>
</feature>
<keyword evidence="2" id="KW-0472">Membrane</keyword>
<organism evidence="3 4">
    <name type="scientific">Piscinibacterium candidicorallinum</name>
    <dbReference type="NCBI Taxonomy" id="1793872"/>
    <lineage>
        <taxon>Bacteria</taxon>
        <taxon>Pseudomonadati</taxon>
        <taxon>Pseudomonadota</taxon>
        <taxon>Betaproteobacteria</taxon>
        <taxon>Burkholderiales</taxon>
        <taxon>Piscinibacterium</taxon>
    </lineage>
</organism>
<dbReference type="SUPFAM" id="SSF53335">
    <property type="entry name" value="S-adenosyl-L-methionine-dependent methyltransferases"/>
    <property type="match status" value="1"/>
</dbReference>
<sequence length="737" mass="81546">MYRLFPLTIFLSAFLLFLVQPLIGKQVVPWFGGSAGVWTVCLAFFQLVLLAGYGYADLMGRFAIRRQMQVHLGVLLLALLTLPILANPALKPLGDEDPTGRLMLLLAATIGLPYFAVSSTGPLIQNWFATVTPKTDARRERVYRLFALSNLASLFALMAYPFAIEPFMPVKQQAWVWSGLFVLFALLCGASAVMAARAVAAMPPPAPVDPHAYVTHEPPTAGRYLLWFTLSALGCIMLVTVSTHITQNVASVPFLWILPLALYLLTFILCFDSDRWYRRGLFQPLLMVLVPAMAWGLFTKNTVLPFWQAVPLYCGGLFVICMFCHGELSRAKPAPEYLTRFYLMISLGGAVGGLLVGLVAPRVFNAYWELPLALLLAALMLFVVMRDEGWGKPLFSLLTAATFGFAVWWWFWHVEANPFETEAMRNAVVAIIGLAVVALFLGISRSISGTAATLGLIAAVMTASFGWQYREVFTRDVIAMDRNFYGTVRVRQSPDGTDRKLTHGVILHGQQFLDEERRRWPTTYYSSTSGAGVALEALRQARKRPLKVGLIGLGVGTLATWGQPGDQFRFYEINPQVIDLAKRDFTYLKDSRANVTTALGDARLVLEREAPQGFDLLVVDAFTSDAIPVHLVTKEAMATYARQLAPGGIVAFHVSNRYLDLVPVVAGIAAANNMSTVKIADERAEWYLSRTDYVLATPDTKTLALKPIAERAEAVVPRAGFATWTDDYNNLFAILKR</sequence>
<feature type="transmembrane region" description="Helical" evidence="2">
    <location>
        <begin position="145"/>
        <end position="163"/>
    </location>
</feature>
<evidence type="ECO:0000313" key="3">
    <source>
        <dbReference type="EMBL" id="MFC3146137.1"/>
    </source>
</evidence>
<accession>A0ABV7H293</accession>
<keyword evidence="2" id="KW-1133">Transmembrane helix</keyword>
<dbReference type="EMBL" id="JBHRTI010000002">
    <property type="protein sequence ID" value="MFC3146137.1"/>
    <property type="molecule type" value="Genomic_DNA"/>
</dbReference>
<name>A0ABV7H293_9BURK</name>
<dbReference type="PANTHER" id="PTHR43317:SF1">
    <property type="entry name" value="THERMOSPERMINE SYNTHASE ACAULIS5"/>
    <property type="match status" value="1"/>
</dbReference>
<proteinExistence type="predicted"/>
<feature type="transmembrane region" description="Helical" evidence="2">
    <location>
        <begin position="281"/>
        <end position="298"/>
    </location>
</feature>
<gene>
    <name evidence="3" type="ORF">ACFOEN_00620</name>
</gene>
<dbReference type="RefSeq" id="WP_377300420.1">
    <property type="nucleotide sequence ID" value="NZ_CP180191.1"/>
</dbReference>
<dbReference type="PANTHER" id="PTHR43317">
    <property type="entry name" value="THERMOSPERMINE SYNTHASE ACAULIS5"/>
    <property type="match status" value="1"/>
</dbReference>
<dbReference type="Proteomes" id="UP001595556">
    <property type="component" value="Unassembled WGS sequence"/>
</dbReference>
<feature type="transmembrane region" description="Helical" evidence="2">
    <location>
        <begin position="366"/>
        <end position="385"/>
    </location>
</feature>
<feature type="transmembrane region" description="Helical" evidence="2">
    <location>
        <begin position="450"/>
        <end position="469"/>
    </location>
</feature>
<dbReference type="InterPro" id="IPR029063">
    <property type="entry name" value="SAM-dependent_MTases_sf"/>
</dbReference>
<comment type="caution">
    <text evidence="3">The sequence shown here is derived from an EMBL/GenBank/DDBJ whole genome shotgun (WGS) entry which is preliminary data.</text>
</comment>
<feature type="transmembrane region" description="Helical" evidence="2">
    <location>
        <begin position="341"/>
        <end position="360"/>
    </location>
</feature>
<evidence type="ECO:0000256" key="1">
    <source>
        <dbReference type="ARBA" id="ARBA00023115"/>
    </source>
</evidence>
<feature type="transmembrane region" description="Helical" evidence="2">
    <location>
        <begin position="175"/>
        <end position="196"/>
    </location>
</feature>
<feature type="transmembrane region" description="Helical" evidence="2">
    <location>
        <begin position="310"/>
        <end position="329"/>
    </location>
</feature>
<dbReference type="NCBIfam" id="NF037959">
    <property type="entry name" value="MFS_SpdSyn"/>
    <property type="match status" value="1"/>
</dbReference>
<keyword evidence="2" id="KW-0812">Transmembrane</keyword>